<dbReference type="EMBL" id="BKCP01003447">
    <property type="protein sequence ID" value="GER29280.1"/>
    <property type="molecule type" value="Genomic_DNA"/>
</dbReference>
<evidence type="ECO:0000313" key="1">
    <source>
        <dbReference type="EMBL" id="GER29280.1"/>
    </source>
</evidence>
<dbReference type="AlphaFoldDB" id="A0A5A7P945"/>
<dbReference type="PANTHER" id="PTHR31204:SF1">
    <property type="entry name" value="SIGMA INTRACELLULAR RECEPTOR 2"/>
    <property type="match status" value="1"/>
</dbReference>
<dbReference type="Proteomes" id="UP000325081">
    <property type="component" value="Unassembled WGS sequence"/>
</dbReference>
<sequence length="138" mass="15846">SSPFSSPLWRHSSTAWHTSRHPFPPFLLDLKSWHAQGYDDYLVTEKSYFFLGIWPLAVARVYGISAEKSWLGNACLLYGASTLTSMLANCCCDKREGDFYETSTRMNQILRRAFWFSPNMQYIGAAVAPLEAFQRLYL</sequence>
<protein>
    <submittedName>
        <fullName evidence="1">Transmembrane protein 97</fullName>
    </submittedName>
</protein>
<keyword evidence="1" id="KW-0812">Transmembrane</keyword>
<gene>
    <name evidence="1" type="ORF">STAS_05127</name>
</gene>
<organism evidence="1 2">
    <name type="scientific">Striga asiatica</name>
    <name type="common">Asiatic witchweed</name>
    <name type="synonym">Buchnera asiatica</name>
    <dbReference type="NCBI Taxonomy" id="4170"/>
    <lineage>
        <taxon>Eukaryota</taxon>
        <taxon>Viridiplantae</taxon>
        <taxon>Streptophyta</taxon>
        <taxon>Embryophyta</taxon>
        <taxon>Tracheophyta</taxon>
        <taxon>Spermatophyta</taxon>
        <taxon>Magnoliopsida</taxon>
        <taxon>eudicotyledons</taxon>
        <taxon>Gunneridae</taxon>
        <taxon>Pentapetalae</taxon>
        <taxon>asterids</taxon>
        <taxon>lamiids</taxon>
        <taxon>Lamiales</taxon>
        <taxon>Orobanchaceae</taxon>
        <taxon>Buchnereae</taxon>
        <taxon>Striga</taxon>
    </lineage>
</organism>
<dbReference type="PANTHER" id="PTHR31204">
    <property type="entry name" value="SIGMA INTRACELLULAR RECEPTOR 2"/>
    <property type="match status" value="1"/>
</dbReference>
<keyword evidence="2" id="KW-1185">Reference proteome</keyword>
<dbReference type="OrthoDB" id="433124at2759"/>
<accession>A0A5A7P945</accession>
<comment type="caution">
    <text evidence="1">The sequence shown here is derived from an EMBL/GenBank/DDBJ whole genome shotgun (WGS) entry which is preliminary data.</text>
</comment>
<evidence type="ECO:0000313" key="2">
    <source>
        <dbReference type="Proteomes" id="UP000325081"/>
    </source>
</evidence>
<dbReference type="InterPro" id="IPR051987">
    <property type="entry name" value="Sigma-2_receptor-like"/>
</dbReference>
<feature type="non-terminal residue" evidence="1">
    <location>
        <position position="1"/>
    </location>
</feature>
<proteinExistence type="predicted"/>
<keyword evidence="1" id="KW-0472">Membrane</keyword>
<reference evidence="2" key="1">
    <citation type="journal article" date="2019" name="Curr. Biol.">
        <title>Genome Sequence of Striga asiatica Provides Insight into the Evolution of Plant Parasitism.</title>
        <authorList>
            <person name="Yoshida S."/>
            <person name="Kim S."/>
            <person name="Wafula E.K."/>
            <person name="Tanskanen J."/>
            <person name="Kim Y.M."/>
            <person name="Honaas L."/>
            <person name="Yang Z."/>
            <person name="Spallek T."/>
            <person name="Conn C.E."/>
            <person name="Ichihashi Y."/>
            <person name="Cheong K."/>
            <person name="Cui S."/>
            <person name="Der J.P."/>
            <person name="Gundlach H."/>
            <person name="Jiao Y."/>
            <person name="Hori C."/>
            <person name="Ishida J.K."/>
            <person name="Kasahara H."/>
            <person name="Kiba T."/>
            <person name="Kim M.S."/>
            <person name="Koo N."/>
            <person name="Laohavisit A."/>
            <person name="Lee Y.H."/>
            <person name="Lumba S."/>
            <person name="McCourt P."/>
            <person name="Mortimer J.C."/>
            <person name="Mutuku J.M."/>
            <person name="Nomura T."/>
            <person name="Sasaki-Sekimoto Y."/>
            <person name="Seto Y."/>
            <person name="Wang Y."/>
            <person name="Wakatake T."/>
            <person name="Sakakibara H."/>
            <person name="Demura T."/>
            <person name="Yamaguchi S."/>
            <person name="Yoneyama K."/>
            <person name="Manabe R.I."/>
            <person name="Nelson D.C."/>
            <person name="Schulman A.H."/>
            <person name="Timko M.P."/>
            <person name="dePamphilis C.W."/>
            <person name="Choi D."/>
            <person name="Shirasu K."/>
        </authorList>
    </citation>
    <scope>NUCLEOTIDE SEQUENCE [LARGE SCALE GENOMIC DNA]</scope>
    <source>
        <strain evidence="2">cv. UVA1</strain>
    </source>
</reference>
<name>A0A5A7P945_STRAF</name>
<dbReference type="GO" id="GO:0005783">
    <property type="term" value="C:endoplasmic reticulum"/>
    <property type="evidence" value="ECO:0007669"/>
    <property type="project" value="TreeGrafter"/>
</dbReference>